<dbReference type="RefSeq" id="WP_101893595.1">
    <property type="nucleotide sequence ID" value="NZ_CP022684.1"/>
</dbReference>
<proteinExistence type="predicted"/>
<accession>A0A2K9LIS5</accession>
<keyword evidence="2" id="KW-1185">Reference proteome</keyword>
<reference evidence="2" key="1">
    <citation type="submission" date="2017-08" db="EMBL/GenBank/DDBJ databases">
        <title>Direct submision.</title>
        <authorList>
            <person name="Kim S.-J."/>
            <person name="Rhee S.-K."/>
        </authorList>
    </citation>
    <scope>NUCLEOTIDE SEQUENCE [LARGE SCALE GENOMIC DNA]</scope>
    <source>
        <strain evidence="2">GI5</strain>
    </source>
</reference>
<organism evidence="1 2">
    <name type="scientific">Ketobacter alkanivorans</name>
    <dbReference type="NCBI Taxonomy" id="1917421"/>
    <lineage>
        <taxon>Bacteria</taxon>
        <taxon>Pseudomonadati</taxon>
        <taxon>Pseudomonadota</taxon>
        <taxon>Gammaproteobacteria</taxon>
        <taxon>Pseudomonadales</taxon>
        <taxon>Ketobacteraceae</taxon>
        <taxon>Ketobacter</taxon>
    </lineage>
</organism>
<dbReference type="AlphaFoldDB" id="A0A2K9LIS5"/>
<evidence type="ECO:0000313" key="2">
    <source>
        <dbReference type="Proteomes" id="UP000235116"/>
    </source>
</evidence>
<evidence type="ECO:0000313" key="1">
    <source>
        <dbReference type="EMBL" id="AUM12259.1"/>
    </source>
</evidence>
<sequence>MGGFATVLGGNHLKPTTKLQKTYLRSASYADIKNLYLEGAALLNRLTAESITVTLIQIDEKQQRRYRRSGHQEGDYPAKFAGIFKMPPPPRTKRVAIIPQLLAIFSFGF</sequence>
<gene>
    <name evidence="1" type="ORF">Kalk_07465</name>
</gene>
<dbReference type="Proteomes" id="UP000235116">
    <property type="component" value="Chromosome"/>
</dbReference>
<dbReference type="EMBL" id="CP022684">
    <property type="protein sequence ID" value="AUM12259.1"/>
    <property type="molecule type" value="Genomic_DNA"/>
</dbReference>
<protein>
    <submittedName>
        <fullName evidence="1">Uncharacterized protein</fullName>
    </submittedName>
</protein>
<name>A0A2K9LIS5_9GAMM</name>
<dbReference type="KEGG" id="kak:Kalk_07465"/>